<comment type="caution">
    <text evidence="9">Lacks conserved residue(s) required for the propagation of feature annotation.</text>
</comment>
<accession>A0A814KVI2</accession>
<comment type="caution">
    <text evidence="10">The sequence shown here is derived from an EMBL/GenBank/DDBJ whole genome shotgun (WGS) entry which is preliminary data.</text>
</comment>
<keyword evidence="8 9" id="KW-0407">Ion channel</keyword>
<evidence type="ECO:0000256" key="9">
    <source>
        <dbReference type="RuleBase" id="RU010713"/>
    </source>
</evidence>
<reference evidence="10" key="1">
    <citation type="submission" date="2021-02" db="EMBL/GenBank/DDBJ databases">
        <authorList>
            <person name="Nowell W R."/>
        </authorList>
    </citation>
    <scope>NUCLEOTIDE SEQUENCE</scope>
    <source>
        <strain evidence="10">Ploen Becks lab</strain>
    </source>
</reference>
<evidence type="ECO:0000256" key="6">
    <source>
        <dbReference type="ARBA" id="ARBA00023065"/>
    </source>
</evidence>
<evidence type="ECO:0000256" key="5">
    <source>
        <dbReference type="ARBA" id="ARBA00022989"/>
    </source>
</evidence>
<feature type="transmembrane region" description="Helical" evidence="9">
    <location>
        <begin position="326"/>
        <end position="347"/>
    </location>
</feature>
<feature type="transmembrane region" description="Helical" evidence="9">
    <location>
        <begin position="224"/>
        <end position="248"/>
    </location>
</feature>
<feature type="transmembrane region" description="Helical" evidence="9">
    <location>
        <begin position="123"/>
        <end position="148"/>
    </location>
</feature>
<keyword evidence="2 9" id="KW-0813">Transport</keyword>
<dbReference type="Proteomes" id="UP000663879">
    <property type="component" value="Unassembled WGS sequence"/>
</dbReference>
<dbReference type="PROSITE" id="PS51013">
    <property type="entry name" value="PANNEXIN"/>
    <property type="match status" value="1"/>
</dbReference>
<proteinExistence type="inferred from homology"/>
<dbReference type="GO" id="GO:0005886">
    <property type="term" value="C:plasma membrane"/>
    <property type="evidence" value="ECO:0007669"/>
    <property type="project" value="UniProtKB-SubCell"/>
</dbReference>
<name>A0A814KVI2_9BILA</name>
<dbReference type="PRINTS" id="PR01262">
    <property type="entry name" value="INNEXIN"/>
</dbReference>
<comment type="function">
    <text evidence="9">Structural component of the gap junctions.</text>
</comment>
<dbReference type="AlphaFoldDB" id="A0A814KVI2"/>
<dbReference type="InterPro" id="IPR000990">
    <property type="entry name" value="Innexin"/>
</dbReference>
<dbReference type="EMBL" id="CAJNOC010005591">
    <property type="protein sequence ID" value="CAF1056497.1"/>
    <property type="molecule type" value="Genomic_DNA"/>
</dbReference>
<evidence type="ECO:0000256" key="8">
    <source>
        <dbReference type="ARBA" id="ARBA00023303"/>
    </source>
</evidence>
<protein>
    <recommendedName>
        <fullName evidence="9">Innexin</fullName>
    </recommendedName>
</protein>
<keyword evidence="7 9" id="KW-0472">Membrane</keyword>
<keyword evidence="3" id="KW-1003">Cell membrane</keyword>
<dbReference type="Pfam" id="PF00876">
    <property type="entry name" value="Innexin"/>
    <property type="match status" value="1"/>
</dbReference>
<dbReference type="GO" id="GO:0005243">
    <property type="term" value="F:gap junction channel activity"/>
    <property type="evidence" value="ECO:0007669"/>
    <property type="project" value="TreeGrafter"/>
</dbReference>
<evidence type="ECO:0000256" key="1">
    <source>
        <dbReference type="ARBA" id="ARBA00004651"/>
    </source>
</evidence>
<dbReference type="PANTHER" id="PTHR11893:SF36">
    <property type="entry name" value="INNEXIN-5"/>
    <property type="match status" value="1"/>
</dbReference>
<keyword evidence="4 9" id="KW-0812">Transmembrane</keyword>
<evidence type="ECO:0000256" key="3">
    <source>
        <dbReference type="ARBA" id="ARBA00022475"/>
    </source>
</evidence>
<dbReference type="GO" id="GO:0034220">
    <property type="term" value="P:monoatomic ion transmembrane transport"/>
    <property type="evidence" value="ECO:0007669"/>
    <property type="project" value="UniProtKB-KW"/>
</dbReference>
<dbReference type="GO" id="GO:0005921">
    <property type="term" value="C:gap junction"/>
    <property type="evidence" value="ECO:0007669"/>
    <property type="project" value="UniProtKB-UniRule"/>
</dbReference>
<evidence type="ECO:0000313" key="11">
    <source>
        <dbReference type="Proteomes" id="UP000663879"/>
    </source>
</evidence>
<sequence>MGLLSHILNTDELNDVYIYKGTYLDITDKLNWQITVNIVLIFTFLVSNLKNFVNKIISCAVPIYFSDNQEEYANQVCFISNKYFVDDNERVIISQNFTPEPIGFNNKLLSENGRKEPPVVISYYIWVPYILLIQALLFVAVKYLWLYLFKILTNLDIKEICKSAEMCKNLKELVFIDKGKMEISKEFQDNPHLNYLITELNKLIYPIRSKNNFMEKIASEKLCLAYLFIKFLNLINILIQLILIRIFLQTDLYSLILKPTTQFFFDLYPKLWKNNIEENNALLDAKSAYLPSSIYFPLKSMCIFRIRELAKTNSYAVMCSLPINLFIQYMFIFFSIWYILLLVLNVYHCINWLKMFTFKNQLDHLRKKMSKALISFRLRDKVGKNCNSLYHLKENKNNLSKNKCHCEENLLDFFDKYLSYDFIFVLRIISIVEDNNFDTLIKWEERVPNVDVEKRSRIEPVSTIIQKFRLKWFGHICRMERDRIPKQAMFEWEPNDNEIG</sequence>
<dbReference type="OrthoDB" id="5867527at2759"/>
<organism evidence="10 11">
    <name type="scientific">Brachionus calyciflorus</name>
    <dbReference type="NCBI Taxonomy" id="104777"/>
    <lineage>
        <taxon>Eukaryota</taxon>
        <taxon>Metazoa</taxon>
        <taxon>Spiralia</taxon>
        <taxon>Gnathifera</taxon>
        <taxon>Rotifera</taxon>
        <taxon>Eurotatoria</taxon>
        <taxon>Monogononta</taxon>
        <taxon>Pseudotrocha</taxon>
        <taxon>Ploima</taxon>
        <taxon>Brachionidae</taxon>
        <taxon>Brachionus</taxon>
    </lineage>
</organism>
<keyword evidence="5 9" id="KW-1133">Transmembrane helix</keyword>
<dbReference type="PANTHER" id="PTHR11893">
    <property type="entry name" value="INNEXIN"/>
    <property type="match status" value="1"/>
</dbReference>
<keyword evidence="6 9" id="KW-0406">Ion transport</keyword>
<keyword evidence="11" id="KW-1185">Reference proteome</keyword>
<evidence type="ECO:0000256" key="2">
    <source>
        <dbReference type="ARBA" id="ARBA00022448"/>
    </source>
</evidence>
<evidence type="ECO:0000256" key="4">
    <source>
        <dbReference type="ARBA" id="ARBA00022692"/>
    </source>
</evidence>
<evidence type="ECO:0000313" key="10">
    <source>
        <dbReference type="EMBL" id="CAF1056497.1"/>
    </source>
</evidence>
<gene>
    <name evidence="9" type="primary">inx</name>
    <name evidence="10" type="ORF">OXX778_LOCUS19078</name>
</gene>
<feature type="non-terminal residue" evidence="10">
    <location>
        <position position="1"/>
    </location>
</feature>
<comment type="similarity">
    <text evidence="9">Belongs to the pannexin family.</text>
</comment>
<evidence type="ECO:0000256" key="7">
    <source>
        <dbReference type="ARBA" id="ARBA00023136"/>
    </source>
</evidence>
<comment type="subcellular location">
    <subcellularLocation>
        <location evidence="1 9">Cell membrane</location>
        <topology evidence="1 9">Multi-pass membrane protein</topology>
    </subcellularLocation>
</comment>